<dbReference type="InterPro" id="IPR039420">
    <property type="entry name" value="WalR-like"/>
</dbReference>
<dbReference type="PANTHER" id="PTHR43214:SF43">
    <property type="entry name" value="TWO-COMPONENT RESPONSE REGULATOR"/>
    <property type="match status" value="1"/>
</dbReference>
<dbReference type="Proteomes" id="UP000671399">
    <property type="component" value="Unassembled WGS sequence"/>
</dbReference>
<evidence type="ECO:0000313" key="3">
    <source>
        <dbReference type="EMBL" id="MBO4159237.1"/>
    </source>
</evidence>
<dbReference type="PANTHER" id="PTHR43214">
    <property type="entry name" value="TWO-COMPONENT RESPONSE REGULATOR"/>
    <property type="match status" value="1"/>
</dbReference>
<name>A0ABS3V0V5_9ACTN</name>
<reference evidence="3 4" key="1">
    <citation type="submission" date="2021-03" db="EMBL/GenBank/DDBJ databases">
        <authorList>
            <person name="Lee D.-H."/>
        </authorList>
    </citation>
    <scope>NUCLEOTIDE SEQUENCE [LARGE SCALE GENOMIC DNA]</scope>
    <source>
        <strain evidence="3 4">MMS20-R2-23</strain>
    </source>
</reference>
<dbReference type="PROSITE" id="PS50043">
    <property type="entry name" value="HTH_LUXR_2"/>
    <property type="match status" value="1"/>
</dbReference>
<evidence type="ECO:0000259" key="2">
    <source>
        <dbReference type="PROSITE" id="PS50043"/>
    </source>
</evidence>
<dbReference type="CDD" id="cd06170">
    <property type="entry name" value="LuxR_C_like"/>
    <property type="match status" value="1"/>
</dbReference>
<dbReference type="EMBL" id="JAGFWR010000001">
    <property type="protein sequence ID" value="MBO4159237.1"/>
    <property type="molecule type" value="Genomic_DNA"/>
</dbReference>
<evidence type="ECO:0000313" key="4">
    <source>
        <dbReference type="Proteomes" id="UP000671399"/>
    </source>
</evidence>
<protein>
    <submittedName>
        <fullName evidence="3">Helix-turn-helix transcriptional regulator</fullName>
    </submittedName>
</protein>
<dbReference type="PRINTS" id="PR00038">
    <property type="entry name" value="HTHLUXR"/>
</dbReference>
<dbReference type="SUPFAM" id="SSF46894">
    <property type="entry name" value="C-terminal effector domain of the bipartite response regulators"/>
    <property type="match status" value="1"/>
</dbReference>
<dbReference type="InterPro" id="IPR016032">
    <property type="entry name" value="Sig_transdc_resp-reg_C-effctor"/>
</dbReference>
<sequence>MSTEITAERLLSAADRADPDQSARLVFQAFLALSRTADRDRLLALLDRVRRAHEVSGSARTELIYRTLAGTAATRAGLAEGPEHLDAAVRIFDRHAFGDDPVLVECALTAVMTLMRPHEARRFAPLLADLDLTPVDRARMLALIGVGDAWAGNLVRGQAELREAARLAGQCGSLDVQAEVTSWLAKCDALRGDLDDAAVHLDQARELAARVGSAWVAHHLPECTAALAFARGDRETWAGLLELVVATDVGATAGLQYEHRWELATHHALAGRPGVAGELLAGVDDPPVSWPGGPVLPAWRAWILDPDAVGTTAALTAALDLLTRPTEQLLAARLAWLLGTHHGRAGRRGEAARLLEQACAGYARTGAAGMLTLVMRDLRALGGAPVAGPSGVDLSPVVGPVFGAPPGGPTLTEAEARVATAIANGLSNREAAQRLFLSVKTIEFHLGNIFRKLGVRNRTELATRRVRAR</sequence>
<dbReference type="SMART" id="SM00421">
    <property type="entry name" value="HTH_LUXR"/>
    <property type="match status" value="1"/>
</dbReference>
<gene>
    <name evidence="3" type="ORF">JQN83_00170</name>
</gene>
<organism evidence="3 4">
    <name type="scientific">Micromonospora antibiotica</name>
    <dbReference type="NCBI Taxonomy" id="2807623"/>
    <lineage>
        <taxon>Bacteria</taxon>
        <taxon>Bacillati</taxon>
        <taxon>Actinomycetota</taxon>
        <taxon>Actinomycetes</taxon>
        <taxon>Micromonosporales</taxon>
        <taxon>Micromonosporaceae</taxon>
        <taxon>Micromonospora</taxon>
    </lineage>
</organism>
<accession>A0ABS3V0V5</accession>
<feature type="domain" description="HTH luxR-type" evidence="2">
    <location>
        <begin position="404"/>
        <end position="469"/>
    </location>
</feature>
<dbReference type="InterPro" id="IPR000792">
    <property type="entry name" value="Tscrpt_reg_LuxR_C"/>
</dbReference>
<keyword evidence="1" id="KW-0238">DNA-binding</keyword>
<dbReference type="Gene3D" id="1.10.10.10">
    <property type="entry name" value="Winged helix-like DNA-binding domain superfamily/Winged helix DNA-binding domain"/>
    <property type="match status" value="1"/>
</dbReference>
<dbReference type="Pfam" id="PF00196">
    <property type="entry name" value="GerE"/>
    <property type="match status" value="1"/>
</dbReference>
<keyword evidence="4" id="KW-1185">Reference proteome</keyword>
<comment type="caution">
    <text evidence="3">The sequence shown here is derived from an EMBL/GenBank/DDBJ whole genome shotgun (WGS) entry which is preliminary data.</text>
</comment>
<dbReference type="InterPro" id="IPR036388">
    <property type="entry name" value="WH-like_DNA-bd_sf"/>
</dbReference>
<evidence type="ECO:0000256" key="1">
    <source>
        <dbReference type="ARBA" id="ARBA00023125"/>
    </source>
</evidence>
<proteinExistence type="predicted"/>
<dbReference type="RefSeq" id="WP_208564973.1">
    <property type="nucleotide sequence ID" value="NZ_JAGFWR010000001.1"/>
</dbReference>